<proteinExistence type="predicted"/>
<sequence length="370" mass="42362">MNHHSKSAPPYHLRNGFISLPEEVTEKIVVELARDQLQLGRGVAAFAQTCKQHRAMIYQPVDHSLWRRIYLTKYDDLRQISNRHRLYQATNFDWGLAFRERIRAYNYLRAVPMIEDTESEDAPRADSGYETNDDEQNLRSINALLSLIDTVLPVSVCMADFSPGGKTYREYWHSVSFETAHLRAVKPPASFDCEDAPSLNTVEYHESIAHGLPASLLSRLNSNTLDPEWDSTPLATALYKLIAQHALLSATRRSGWEPFALTSNMPSLIMHKRAYDLTRLKRGHLYGPFLSLTPDPEEDVDPADPFQFTPDWSHLVVIALIMRRILDSYDSWMEGYTLGADALRPGAWLRSELEDEGRNRDWAGVEGMWR</sequence>
<dbReference type="OrthoDB" id="3226064at2759"/>
<evidence type="ECO:0000259" key="1">
    <source>
        <dbReference type="PROSITE" id="PS50181"/>
    </source>
</evidence>
<dbReference type="Proteomes" id="UP000308730">
    <property type="component" value="Unassembled WGS sequence"/>
</dbReference>
<name>A0A4S4MW31_9APHY</name>
<evidence type="ECO:0000313" key="2">
    <source>
        <dbReference type="EMBL" id="THH29608.1"/>
    </source>
</evidence>
<reference evidence="2 3" key="1">
    <citation type="submission" date="2019-02" db="EMBL/GenBank/DDBJ databases">
        <title>Genome sequencing of the rare red list fungi Antrodiella citrinella (Flaviporus citrinellus).</title>
        <authorList>
            <person name="Buettner E."/>
            <person name="Kellner H."/>
        </authorList>
    </citation>
    <scope>NUCLEOTIDE SEQUENCE [LARGE SCALE GENOMIC DNA]</scope>
    <source>
        <strain evidence="2 3">DSM 108506</strain>
    </source>
</reference>
<feature type="domain" description="F-box" evidence="1">
    <location>
        <begin position="14"/>
        <end position="69"/>
    </location>
</feature>
<dbReference type="EMBL" id="SGPM01000116">
    <property type="protein sequence ID" value="THH29608.1"/>
    <property type="molecule type" value="Genomic_DNA"/>
</dbReference>
<dbReference type="InterPro" id="IPR001810">
    <property type="entry name" value="F-box_dom"/>
</dbReference>
<protein>
    <recommendedName>
        <fullName evidence="1">F-box domain-containing protein</fullName>
    </recommendedName>
</protein>
<accession>A0A4S4MW31</accession>
<gene>
    <name evidence="2" type="ORF">EUX98_g4581</name>
</gene>
<dbReference type="AlphaFoldDB" id="A0A4S4MW31"/>
<organism evidence="2 3">
    <name type="scientific">Antrodiella citrinella</name>
    <dbReference type="NCBI Taxonomy" id="2447956"/>
    <lineage>
        <taxon>Eukaryota</taxon>
        <taxon>Fungi</taxon>
        <taxon>Dikarya</taxon>
        <taxon>Basidiomycota</taxon>
        <taxon>Agaricomycotina</taxon>
        <taxon>Agaricomycetes</taxon>
        <taxon>Polyporales</taxon>
        <taxon>Steccherinaceae</taxon>
        <taxon>Antrodiella</taxon>
    </lineage>
</organism>
<comment type="caution">
    <text evidence="2">The sequence shown here is derived from an EMBL/GenBank/DDBJ whole genome shotgun (WGS) entry which is preliminary data.</text>
</comment>
<dbReference type="PROSITE" id="PS50181">
    <property type="entry name" value="FBOX"/>
    <property type="match status" value="1"/>
</dbReference>
<keyword evidence="3" id="KW-1185">Reference proteome</keyword>
<evidence type="ECO:0000313" key="3">
    <source>
        <dbReference type="Proteomes" id="UP000308730"/>
    </source>
</evidence>